<dbReference type="InterPro" id="IPR046349">
    <property type="entry name" value="C1-like_sf"/>
</dbReference>
<dbReference type="Pfam" id="PF04056">
    <property type="entry name" value="Ssl1"/>
    <property type="match status" value="2"/>
</dbReference>
<keyword evidence="5" id="KW-0863">Zinc-finger</keyword>
<dbReference type="Pfam" id="PF07975">
    <property type="entry name" value="C1_4"/>
    <property type="match status" value="1"/>
</dbReference>
<feature type="domain" description="VWFA" evidence="12">
    <location>
        <begin position="169"/>
        <end position="325"/>
    </location>
</feature>
<evidence type="ECO:0000256" key="9">
    <source>
        <dbReference type="ARBA" id="ARBA00023204"/>
    </source>
</evidence>
<keyword evidence="9" id="KW-0234">DNA repair</keyword>
<evidence type="ECO:0000256" key="4">
    <source>
        <dbReference type="ARBA" id="ARBA00022763"/>
    </source>
</evidence>
<keyword evidence="6 11" id="KW-0862">Zinc</keyword>
<evidence type="ECO:0000313" key="13">
    <source>
        <dbReference type="EMBL" id="KHJ90192.1"/>
    </source>
</evidence>
<dbReference type="PIRSF" id="PIRSF015919">
    <property type="entry name" value="TFIIH_SSL1"/>
    <property type="match status" value="1"/>
</dbReference>
<dbReference type="InterPro" id="IPR002035">
    <property type="entry name" value="VWF_A"/>
</dbReference>
<dbReference type="InterPro" id="IPR007198">
    <property type="entry name" value="Ssl1-like"/>
</dbReference>
<dbReference type="CDD" id="cd01453">
    <property type="entry name" value="vWA_transcription_factor_IIH_type"/>
    <property type="match status" value="1"/>
</dbReference>
<evidence type="ECO:0000256" key="8">
    <source>
        <dbReference type="ARBA" id="ARBA00023163"/>
    </source>
</evidence>
<dbReference type="SMART" id="SM00327">
    <property type="entry name" value="VWA"/>
    <property type="match status" value="1"/>
</dbReference>
<evidence type="ECO:0000256" key="6">
    <source>
        <dbReference type="ARBA" id="ARBA00022833"/>
    </source>
</evidence>
<dbReference type="PANTHER" id="PTHR12695">
    <property type="entry name" value="GENERAL TRANSCRIPTION FACTOR IIH SUBUNIT 2"/>
    <property type="match status" value="1"/>
</dbReference>
<dbReference type="FunFam" id="3.40.50.410:FF:000015">
    <property type="entry name" value="General transcription factor IIH subunit 2"/>
    <property type="match status" value="1"/>
</dbReference>
<dbReference type="Gene3D" id="3.40.50.410">
    <property type="entry name" value="von Willebrand factor, type A domain"/>
    <property type="match status" value="2"/>
</dbReference>
<dbReference type="GO" id="GO:0000439">
    <property type="term" value="C:transcription factor TFIIH core complex"/>
    <property type="evidence" value="ECO:0007669"/>
    <property type="project" value="InterPro"/>
</dbReference>
<dbReference type="GO" id="GO:0005675">
    <property type="term" value="C:transcription factor TFIIH holo complex"/>
    <property type="evidence" value="ECO:0007669"/>
    <property type="project" value="UniProtKB-UniRule"/>
</dbReference>
<dbReference type="GO" id="GO:0006289">
    <property type="term" value="P:nucleotide-excision repair"/>
    <property type="evidence" value="ECO:0007669"/>
    <property type="project" value="UniProtKB-UniRule"/>
</dbReference>
<proteinExistence type="inferred from homology"/>
<evidence type="ECO:0000256" key="2">
    <source>
        <dbReference type="ARBA" id="ARBA00006092"/>
    </source>
</evidence>
<dbReference type="InterPro" id="IPR000433">
    <property type="entry name" value="Znf_ZZ"/>
</dbReference>
<dbReference type="AlphaFoldDB" id="A0A0B1T344"/>
<evidence type="ECO:0000256" key="3">
    <source>
        <dbReference type="ARBA" id="ARBA00022723"/>
    </source>
</evidence>
<dbReference type="InterPro" id="IPR013083">
    <property type="entry name" value="Znf_RING/FYVE/PHD"/>
</dbReference>
<evidence type="ECO:0000259" key="12">
    <source>
        <dbReference type="PROSITE" id="PS50234"/>
    </source>
</evidence>
<dbReference type="InterPro" id="IPR012170">
    <property type="entry name" value="TFIIH_SSL1/p44"/>
</dbReference>
<dbReference type="InterPro" id="IPR004595">
    <property type="entry name" value="TFIIH_C1-like_dom"/>
</dbReference>
<dbReference type="PROSITE" id="PS00028">
    <property type="entry name" value="ZINC_FINGER_C2H2_1"/>
    <property type="match status" value="1"/>
</dbReference>
<protein>
    <recommendedName>
        <fullName evidence="11">General transcription factor IIH subunit</fullName>
    </recommendedName>
</protein>
<accession>A0A0B1T344</accession>
<dbReference type="OrthoDB" id="284275at2759"/>
<gene>
    <name evidence="13" type="ORF">OESDEN_09970</name>
</gene>
<dbReference type="InterPro" id="IPR036465">
    <property type="entry name" value="vWFA_dom_sf"/>
</dbReference>
<dbReference type="EMBL" id="KN553290">
    <property type="protein sequence ID" value="KHJ90192.1"/>
    <property type="molecule type" value="Genomic_DNA"/>
</dbReference>
<evidence type="ECO:0000313" key="14">
    <source>
        <dbReference type="Proteomes" id="UP000053660"/>
    </source>
</evidence>
<dbReference type="Proteomes" id="UP000053660">
    <property type="component" value="Unassembled WGS sequence"/>
</dbReference>
<comment type="similarity">
    <text evidence="2 11">Belongs to the GTF2H2 family.</text>
</comment>
<organism evidence="13 14">
    <name type="scientific">Oesophagostomum dentatum</name>
    <name type="common">Nodular worm</name>
    <dbReference type="NCBI Taxonomy" id="61180"/>
    <lineage>
        <taxon>Eukaryota</taxon>
        <taxon>Metazoa</taxon>
        <taxon>Ecdysozoa</taxon>
        <taxon>Nematoda</taxon>
        <taxon>Chromadorea</taxon>
        <taxon>Rhabditida</taxon>
        <taxon>Rhabditina</taxon>
        <taxon>Rhabditomorpha</taxon>
        <taxon>Strongyloidea</taxon>
        <taxon>Strongylidae</taxon>
        <taxon>Oesophagostomum</taxon>
    </lineage>
</organism>
<evidence type="ECO:0000256" key="10">
    <source>
        <dbReference type="ARBA" id="ARBA00023242"/>
    </source>
</evidence>
<dbReference type="GO" id="GO:0008270">
    <property type="term" value="F:zinc ion binding"/>
    <property type="evidence" value="ECO:0007669"/>
    <property type="project" value="UniProtKB-UniRule"/>
</dbReference>
<comment type="subcellular location">
    <subcellularLocation>
        <location evidence="1 11">Nucleus</location>
    </subcellularLocation>
</comment>
<keyword evidence="7 11" id="KW-0805">Transcription regulation</keyword>
<dbReference type="SUPFAM" id="SSF57889">
    <property type="entry name" value="Cysteine-rich domain"/>
    <property type="match status" value="1"/>
</dbReference>
<keyword evidence="4" id="KW-0227">DNA damage</keyword>
<dbReference type="GO" id="GO:0006351">
    <property type="term" value="P:DNA-templated transcription"/>
    <property type="evidence" value="ECO:0007669"/>
    <property type="project" value="InterPro"/>
</dbReference>
<keyword evidence="10 11" id="KW-0539">Nucleus</keyword>
<dbReference type="PANTHER" id="PTHR12695:SF2">
    <property type="entry name" value="GENERAL TRANSCRIPTION FACTOR IIH SUBUNIT 2-RELATED"/>
    <property type="match status" value="1"/>
</dbReference>
<keyword evidence="8 11" id="KW-0804">Transcription</keyword>
<keyword evidence="3 11" id="KW-0479">Metal-binding</keyword>
<name>A0A0B1T344_OESDE</name>
<dbReference type="GO" id="GO:0006357">
    <property type="term" value="P:regulation of transcription by RNA polymerase II"/>
    <property type="evidence" value="ECO:0007669"/>
    <property type="project" value="TreeGrafter"/>
</dbReference>
<dbReference type="SMART" id="SM01047">
    <property type="entry name" value="C1_4"/>
    <property type="match status" value="1"/>
</dbReference>
<reference evidence="13 14" key="1">
    <citation type="submission" date="2014-03" db="EMBL/GenBank/DDBJ databases">
        <title>Draft genome of the hookworm Oesophagostomum dentatum.</title>
        <authorList>
            <person name="Mitreva M."/>
        </authorList>
    </citation>
    <scope>NUCLEOTIDE SEQUENCE [LARGE SCALE GENOMIC DNA]</scope>
    <source>
        <strain evidence="13 14">OD-Hann</strain>
    </source>
</reference>
<keyword evidence="14" id="KW-1185">Reference proteome</keyword>
<dbReference type="NCBIfam" id="TIGR00622">
    <property type="entry name" value="ssl1"/>
    <property type="match status" value="1"/>
</dbReference>
<sequence>MAADDDDQKGYTWEAGYADGLNIREVLEEDEGGSIEKSIAKLVADARKRQRTLEKPTKMRYVYVAIDCSRSMTNKAMPPSRFFVTMKILSNFLDKFFEQNPIAQLGLILVKDKKAERFVSLTGLNIREVLEEDEGGSIEKSIAKLVADARKRQRTLEKPTKVRLGIMRYVYVAIDCSRSMTNKAMPPSRFFVTMKILSNFLDKFFEQNPIAQLGLILVKDKKAERFVSLTGNVRTLKEHINSINEAICSGDFSLQNALQLALTNLKSLPGHVSREIIVIMSSLSTVDPGNIFSTFEILRGHNIRCSVIGLSAELFVCKQLAKITNGRYDVVLDEDHMEMLLSQHTVPPPSTKAAECNAIRVAFPPHVNIKERSFCVCHPMSAPLSTSRGFLCEQCGARHCSLPAECRVCRLTLVSAPQLARAFRHLVPLPPFVPMPISEGECMACERPLTGEGFACKSCGAIFCFDCDILLHESLHVCPNCV</sequence>
<dbReference type="PROSITE" id="PS50234">
    <property type="entry name" value="VWFA"/>
    <property type="match status" value="1"/>
</dbReference>
<dbReference type="SUPFAM" id="SSF53300">
    <property type="entry name" value="vWA-like"/>
    <property type="match status" value="1"/>
</dbReference>
<dbReference type="Gene3D" id="3.30.40.10">
    <property type="entry name" value="Zinc/RING finger domain, C3HC4 (zinc finger)"/>
    <property type="match status" value="1"/>
</dbReference>
<dbReference type="InterPro" id="IPR013087">
    <property type="entry name" value="Znf_C2H2_type"/>
</dbReference>
<evidence type="ECO:0000256" key="7">
    <source>
        <dbReference type="ARBA" id="ARBA00023015"/>
    </source>
</evidence>
<evidence type="ECO:0000256" key="5">
    <source>
        <dbReference type="ARBA" id="ARBA00022771"/>
    </source>
</evidence>
<dbReference type="PROSITE" id="PS01357">
    <property type="entry name" value="ZF_ZZ_1"/>
    <property type="match status" value="1"/>
</dbReference>
<evidence type="ECO:0000256" key="1">
    <source>
        <dbReference type="ARBA" id="ARBA00004123"/>
    </source>
</evidence>
<evidence type="ECO:0000256" key="11">
    <source>
        <dbReference type="PIRNR" id="PIRNR015919"/>
    </source>
</evidence>